<dbReference type="InterPro" id="IPR002575">
    <property type="entry name" value="Aminoglycoside_PTrfase"/>
</dbReference>
<organism evidence="2 3">
    <name type="scientific">Ligilactobacillus hayakitensis DSM 18933 = JCM 14209</name>
    <dbReference type="NCBI Taxonomy" id="1423755"/>
    <lineage>
        <taxon>Bacteria</taxon>
        <taxon>Bacillati</taxon>
        <taxon>Bacillota</taxon>
        <taxon>Bacilli</taxon>
        <taxon>Lactobacillales</taxon>
        <taxon>Lactobacillaceae</taxon>
        <taxon>Ligilactobacillus</taxon>
    </lineage>
</organism>
<evidence type="ECO:0000313" key="2">
    <source>
        <dbReference type="EMBL" id="KRM18854.1"/>
    </source>
</evidence>
<evidence type="ECO:0000259" key="1">
    <source>
        <dbReference type="Pfam" id="PF01636"/>
    </source>
</evidence>
<keyword evidence="3" id="KW-1185">Reference proteome</keyword>
<evidence type="ECO:0000313" key="3">
    <source>
        <dbReference type="Proteomes" id="UP000051054"/>
    </source>
</evidence>
<dbReference type="InterPro" id="IPR011009">
    <property type="entry name" value="Kinase-like_dom_sf"/>
</dbReference>
<dbReference type="Pfam" id="PF01636">
    <property type="entry name" value="APH"/>
    <property type="match status" value="1"/>
</dbReference>
<gene>
    <name evidence="2" type="ORF">FC40_GL000639</name>
</gene>
<name>A0A0R1WUS8_9LACO</name>
<dbReference type="OrthoDB" id="2288966at2"/>
<dbReference type="RefSeq" id="WP_025022005.1">
    <property type="nucleotide sequence ID" value="NZ_AZGD01000090.1"/>
</dbReference>
<proteinExistence type="predicted"/>
<dbReference type="eggNOG" id="COG0510">
    <property type="taxonomic scope" value="Bacteria"/>
</dbReference>
<dbReference type="AlphaFoldDB" id="A0A0R1WUS8"/>
<dbReference type="EMBL" id="AZGD01000090">
    <property type="protein sequence ID" value="KRM18854.1"/>
    <property type="molecule type" value="Genomic_DNA"/>
</dbReference>
<dbReference type="Proteomes" id="UP000051054">
    <property type="component" value="Unassembled WGS sequence"/>
</dbReference>
<reference evidence="2 3" key="1">
    <citation type="journal article" date="2015" name="Genome Announc.">
        <title>Expanding the biotechnology potential of lactobacilli through comparative genomics of 213 strains and associated genera.</title>
        <authorList>
            <person name="Sun Z."/>
            <person name="Harris H.M."/>
            <person name="McCann A."/>
            <person name="Guo C."/>
            <person name="Argimon S."/>
            <person name="Zhang W."/>
            <person name="Yang X."/>
            <person name="Jeffery I.B."/>
            <person name="Cooney J.C."/>
            <person name="Kagawa T.F."/>
            <person name="Liu W."/>
            <person name="Song Y."/>
            <person name="Salvetti E."/>
            <person name="Wrobel A."/>
            <person name="Rasinkangas P."/>
            <person name="Parkhill J."/>
            <person name="Rea M.C."/>
            <person name="O'Sullivan O."/>
            <person name="Ritari J."/>
            <person name="Douillard F.P."/>
            <person name="Paul Ross R."/>
            <person name="Yang R."/>
            <person name="Briner A.E."/>
            <person name="Felis G.E."/>
            <person name="de Vos W.M."/>
            <person name="Barrangou R."/>
            <person name="Klaenhammer T.R."/>
            <person name="Caufield P.W."/>
            <person name="Cui Y."/>
            <person name="Zhang H."/>
            <person name="O'Toole P.W."/>
        </authorList>
    </citation>
    <scope>NUCLEOTIDE SEQUENCE [LARGE SCALE GENOMIC DNA]</scope>
    <source>
        <strain evidence="2 3">DSM 18933</strain>
    </source>
</reference>
<sequence length="282" mass="33669">MNETFLIQFLNDYFNGDFKNIHDVAGNKHLVGYSNLYNENLFIKIFIDESMFYAEQHVNQVYYPEIYLDSVIYEDNYVVVLKDRELFDIDQELNEERAYKYGTMIANFHNKLTNNVSVKNDTRRLSEIVDEDFQNLKNTEYEKKVSEAYEHIQRILQQVDNEYELLPKVVLHGDFSLRNIKKYKDNEVLIDFEHSRMGSQYEDFIKFFFNEVVDVSLRNEFLKGYRDQGEFEIPSSELQQVLLFKTAIEIYLFHLSHPKKKFGKMADMMIQTILNNDAVLKI</sequence>
<accession>A0A0R1WUS8</accession>
<protein>
    <recommendedName>
        <fullName evidence="1">Aminoglycoside phosphotransferase domain-containing protein</fullName>
    </recommendedName>
</protein>
<dbReference type="Gene3D" id="3.90.1200.10">
    <property type="match status" value="1"/>
</dbReference>
<dbReference type="SUPFAM" id="SSF56112">
    <property type="entry name" value="Protein kinase-like (PK-like)"/>
    <property type="match status" value="1"/>
</dbReference>
<dbReference type="PATRIC" id="fig|1423755.3.peg.693"/>
<feature type="domain" description="Aminoglycoside phosphotransferase" evidence="1">
    <location>
        <begin position="90"/>
        <end position="226"/>
    </location>
</feature>
<dbReference type="STRING" id="1423755.FC40_GL000639"/>
<comment type="caution">
    <text evidence="2">The sequence shown here is derived from an EMBL/GenBank/DDBJ whole genome shotgun (WGS) entry which is preliminary data.</text>
</comment>